<dbReference type="EMBL" id="WIXE01013788">
    <property type="protein sequence ID" value="KAK5974798.1"/>
    <property type="molecule type" value="Genomic_DNA"/>
</dbReference>
<organism evidence="2 3">
    <name type="scientific">Trichostrongylus colubriformis</name>
    <name type="common">Black scour worm</name>
    <dbReference type="NCBI Taxonomy" id="6319"/>
    <lineage>
        <taxon>Eukaryota</taxon>
        <taxon>Metazoa</taxon>
        <taxon>Ecdysozoa</taxon>
        <taxon>Nematoda</taxon>
        <taxon>Chromadorea</taxon>
        <taxon>Rhabditida</taxon>
        <taxon>Rhabditina</taxon>
        <taxon>Rhabditomorpha</taxon>
        <taxon>Strongyloidea</taxon>
        <taxon>Trichostrongylidae</taxon>
        <taxon>Trichostrongylus</taxon>
    </lineage>
</organism>
<feature type="region of interest" description="Disordered" evidence="1">
    <location>
        <begin position="176"/>
        <end position="225"/>
    </location>
</feature>
<evidence type="ECO:0000313" key="2">
    <source>
        <dbReference type="EMBL" id="KAK5974798.1"/>
    </source>
</evidence>
<dbReference type="Proteomes" id="UP001331761">
    <property type="component" value="Unassembled WGS sequence"/>
</dbReference>
<feature type="region of interest" description="Disordered" evidence="1">
    <location>
        <begin position="24"/>
        <end position="85"/>
    </location>
</feature>
<comment type="caution">
    <text evidence="2">The sequence shown here is derived from an EMBL/GenBank/DDBJ whole genome shotgun (WGS) entry which is preliminary data.</text>
</comment>
<evidence type="ECO:0000313" key="3">
    <source>
        <dbReference type="Proteomes" id="UP001331761"/>
    </source>
</evidence>
<feature type="compositionally biased region" description="Low complexity" evidence="1">
    <location>
        <begin position="185"/>
        <end position="196"/>
    </location>
</feature>
<gene>
    <name evidence="2" type="ORF">GCK32_009253</name>
</gene>
<name>A0AAN8G1N4_TRICO</name>
<sequence>MDETQCKLFSNGFQLIDKFITTIESKTPTKPDDQPSRPADAVTPPSRKENDILMDDPEYGDAVMPMPEERSGALGSKTWSSQPDQGPQLLEVQNFLVASLTPSPPASFQPPTPPPAPPLAFPTMQSLIIPPLLSIDKLLQMKIDPVIRRQRRDVDWDIVDLEPDIMTIRRVKRDYYDDTKDSESPESSTSSSSSSTPSPPSAPDYYGGVAESSPSRHRDESTPLQNCVHILGLY</sequence>
<proteinExistence type="predicted"/>
<accession>A0AAN8G1N4</accession>
<evidence type="ECO:0000256" key="1">
    <source>
        <dbReference type="SAM" id="MobiDB-lite"/>
    </source>
</evidence>
<protein>
    <submittedName>
        <fullName evidence="2">Uncharacterized protein</fullName>
    </submittedName>
</protein>
<dbReference type="AlphaFoldDB" id="A0AAN8G1N4"/>
<keyword evidence="3" id="KW-1185">Reference proteome</keyword>
<reference evidence="2 3" key="1">
    <citation type="submission" date="2019-10" db="EMBL/GenBank/DDBJ databases">
        <title>Assembly and Annotation for the nematode Trichostrongylus colubriformis.</title>
        <authorList>
            <person name="Martin J."/>
        </authorList>
    </citation>
    <scope>NUCLEOTIDE SEQUENCE [LARGE SCALE GENOMIC DNA]</scope>
    <source>
        <strain evidence="2">G859</strain>
        <tissue evidence="2">Whole worm</tissue>
    </source>
</reference>